<name>A0A9J6ABL1_SOLCO</name>
<evidence type="ECO:0000313" key="2">
    <source>
        <dbReference type="Proteomes" id="UP000824120"/>
    </source>
</evidence>
<proteinExistence type="predicted"/>
<protein>
    <recommendedName>
        <fullName evidence="3">Reverse transcriptase domain-containing protein</fullName>
    </recommendedName>
</protein>
<organism evidence="1 2">
    <name type="scientific">Solanum commersonii</name>
    <name type="common">Commerson's wild potato</name>
    <name type="synonym">Commerson's nightshade</name>
    <dbReference type="NCBI Taxonomy" id="4109"/>
    <lineage>
        <taxon>Eukaryota</taxon>
        <taxon>Viridiplantae</taxon>
        <taxon>Streptophyta</taxon>
        <taxon>Embryophyta</taxon>
        <taxon>Tracheophyta</taxon>
        <taxon>Spermatophyta</taxon>
        <taxon>Magnoliopsida</taxon>
        <taxon>eudicotyledons</taxon>
        <taxon>Gunneridae</taxon>
        <taxon>Pentapetalae</taxon>
        <taxon>asterids</taxon>
        <taxon>lamiids</taxon>
        <taxon>Solanales</taxon>
        <taxon>Solanaceae</taxon>
        <taxon>Solanoideae</taxon>
        <taxon>Solaneae</taxon>
        <taxon>Solanum</taxon>
    </lineage>
</organism>
<keyword evidence="2" id="KW-1185">Reference proteome</keyword>
<evidence type="ECO:0000313" key="1">
    <source>
        <dbReference type="EMBL" id="KAG5621896.1"/>
    </source>
</evidence>
<dbReference type="EMBL" id="JACXVP010000002">
    <property type="protein sequence ID" value="KAG5621896.1"/>
    <property type="molecule type" value="Genomic_DNA"/>
</dbReference>
<dbReference type="Proteomes" id="UP000824120">
    <property type="component" value="Chromosome 2"/>
</dbReference>
<reference evidence="1 2" key="1">
    <citation type="submission" date="2020-09" db="EMBL/GenBank/DDBJ databases">
        <title>De no assembly of potato wild relative species, Solanum commersonii.</title>
        <authorList>
            <person name="Cho K."/>
        </authorList>
    </citation>
    <scope>NUCLEOTIDE SEQUENCE [LARGE SCALE GENOMIC DNA]</scope>
    <source>
        <strain evidence="1">LZ3.2</strain>
        <tissue evidence="1">Leaf</tissue>
    </source>
</reference>
<comment type="caution">
    <text evidence="1">The sequence shown here is derived from an EMBL/GenBank/DDBJ whole genome shotgun (WGS) entry which is preliminary data.</text>
</comment>
<sequence length="101" mass="11362">MIYIRAIKDMYGGAKTSGRTVGGDFFSVEMGLHQGSVLSPFLFALVMDELAGLFRDESRGVCYLRMTLIDETVNARLEVWRQALSPKGSRDEDVEMDVWAH</sequence>
<gene>
    <name evidence="1" type="ORF">H5410_007114</name>
</gene>
<dbReference type="AlphaFoldDB" id="A0A9J6ABL1"/>
<evidence type="ECO:0008006" key="3">
    <source>
        <dbReference type="Google" id="ProtNLM"/>
    </source>
</evidence>
<dbReference type="OrthoDB" id="1306011at2759"/>
<accession>A0A9J6ABL1</accession>